<feature type="domain" description="Hemerythrin-like" evidence="1">
    <location>
        <begin position="50"/>
        <end position="161"/>
    </location>
</feature>
<dbReference type="HOGENOM" id="CLU_079417_0_1_1"/>
<dbReference type="Gene3D" id="1.20.120.520">
    <property type="entry name" value="nmb1532 protein domain like"/>
    <property type="match status" value="1"/>
</dbReference>
<dbReference type="VEuPathDB" id="FungiDB:I7I53_06353"/>
<evidence type="ECO:0000313" key="3">
    <source>
        <dbReference type="Proteomes" id="UP000008142"/>
    </source>
</evidence>
<dbReference type="Pfam" id="PF01814">
    <property type="entry name" value="Hemerythrin"/>
    <property type="match status" value="1"/>
</dbReference>
<organism evidence="3">
    <name type="scientific">Ajellomyces capsulatus (strain H88)</name>
    <name type="common">Darling's disease fungus</name>
    <name type="synonym">Histoplasma capsulatum</name>
    <dbReference type="NCBI Taxonomy" id="544711"/>
    <lineage>
        <taxon>Eukaryota</taxon>
        <taxon>Fungi</taxon>
        <taxon>Dikarya</taxon>
        <taxon>Ascomycota</taxon>
        <taxon>Pezizomycotina</taxon>
        <taxon>Eurotiomycetes</taxon>
        <taxon>Eurotiomycetidae</taxon>
        <taxon>Onygenales</taxon>
        <taxon>Ajellomycetaceae</taxon>
        <taxon>Histoplasma</taxon>
    </lineage>
</organism>
<dbReference type="OMA" id="DNLSTHM"/>
<dbReference type="EMBL" id="DS990636">
    <property type="protein sequence ID" value="EGC42474.1"/>
    <property type="molecule type" value="Genomic_DNA"/>
</dbReference>
<dbReference type="AlphaFoldDB" id="F0U7W2"/>
<dbReference type="PANTHER" id="PTHR35585">
    <property type="entry name" value="HHE DOMAIN PROTEIN (AFU_ORTHOLOGUE AFUA_4G00730)"/>
    <property type="match status" value="1"/>
</dbReference>
<proteinExistence type="predicted"/>
<dbReference type="PANTHER" id="PTHR35585:SF1">
    <property type="entry name" value="HHE DOMAIN PROTEIN (AFU_ORTHOLOGUE AFUA_4G00730)"/>
    <property type="match status" value="1"/>
</dbReference>
<sequence>MKSSGEESQNGVLFIVSHQYCAQCLRFYCLRNNRFGVLPQRILRIGERYKDHKELEAFHNQIVNADNDIIKTRFQNQFVWELARHSAAEELLLYPALEKHLADGKERVEKDRERHQKTKEQLMEFQSMKPTDANFEPTVNSLMDNLSTHMRDEEGDNLPALENAISNGDSEELSKSFKRTKMFVPTRLHPAAPNQPAFESVIGFMMAPIDKLADTFRRFP</sequence>
<protein>
    <submittedName>
        <fullName evidence="2">HHE domain-containing protein</fullName>
    </submittedName>
</protein>
<reference evidence="3" key="1">
    <citation type="submission" date="2008-07" db="EMBL/GenBank/DDBJ databases">
        <title>Annotation of Ajellomyces capsulatus strain H88.</title>
        <authorList>
            <person name="Champion M."/>
            <person name="Cuomo C."/>
            <person name="Ma L.-J."/>
            <person name="Henn M.R."/>
            <person name="Sil A."/>
            <person name="Goldman B."/>
            <person name="Young S.K."/>
            <person name="Kodira C.D."/>
            <person name="Zeng Q."/>
            <person name="Koehrsen M."/>
            <person name="Alvarado L."/>
            <person name="Berlin A."/>
            <person name="Borenstein D."/>
            <person name="Chen Z."/>
            <person name="Engels R."/>
            <person name="Freedman E."/>
            <person name="Gellesch M."/>
            <person name="Goldberg J."/>
            <person name="Griggs A."/>
            <person name="Gujja S."/>
            <person name="Heiman D."/>
            <person name="Hepburn T."/>
            <person name="Howarth C."/>
            <person name="Jen D."/>
            <person name="Larson L."/>
            <person name="Lewis B."/>
            <person name="Mehta T."/>
            <person name="Park D."/>
            <person name="Pearson M."/>
            <person name="Roberts A."/>
            <person name="Saif S."/>
            <person name="Shea T."/>
            <person name="Shenoy N."/>
            <person name="Sisk P."/>
            <person name="Stolte C."/>
            <person name="Sykes S."/>
            <person name="Walk T."/>
            <person name="White J."/>
            <person name="Yandava C."/>
            <person name="Klein B."/>
            <person name="McEwen J.G."/>
            <person name="Puccia R."/>
            <person name="Goldman G.H."/>
            <person name="Felipe M.S."/>
            <person name="Nino-Vega G."/>
            <person name="San-Blas G."/>
            <person name="Taylor J."/>
            <person name="Mendoza L."/>
            <person name="Galagan J."/>
            <person name="Nusbaum C."/>
            <person name="Birren B."/>
        </authorList>
    </citation>
    <scope>NUCLEOTIDE SEQUENCE [LARGE SCALE GENOMIC DNA]</scope>
    <source>
        <strain evidence="3">H88</strain>
    </source>
</reference>
<dbReference type="Proteomes" id="UP000008142">
    <property type="component" value="Unassembled WGS sequence"/>
</dbReference>
<dbReference type="OrthoDB" id="9983919at2759"/>
<name>F0U7W2_AJEC8</name>
<dbReference type="STRING" id="544711.F0U7W2"/>
<gene>
    <name evidence="2" type="ORF">HCEG_01836</name>
</gene>
<evidence type="ECO:0000259" key="1">
    <source>
        <dbReference type="Pfam" id="PF01814"/>
    </source>
</evidence>
<dbReference type="InterPro" id="IPR012312">
    <property type="entry name" value="Hemerythrin-like"/>
</dbReference>
<evidence type="ECO:0000313" key="2">
    <source>
        <dbReference type="EMBL" id="EGC42474.1"/>
    </source>
</evidence>
<accession>F0U7W2</accession>